<dbReference type="InterPro" id="IPR000092">
    <property type="entry name" value="Polyprenyl_synt"/>
</dbReference>
<dbReference type="EMBL" id="QWLA01000044">
    <property type="protein sequence ID" value="RIH85302.1"/>
    <property type="molecule type" value="Genomic_DNA"/>
</dbReference>
<sequence length="355" mass="39251">MPREMSPCPAYPVAREGGIVAAMLTLSGLREAIRQHVLGALPRPEAAYRPEVAEYARLLRDYPERGGKMLRGALLCYTGLAYGAGLERLLPVAAALELFQNWVLIHDDIEDASDERRGKPALHKLYGVPLALNAGDALHARMWAMLIEAEAPREVLREFARLVELTAQGQHLEMTWVERQRFDLTEADYLEMCSQKAAYYTAVAPLRLGALVAGAQPPAVFEQAGTKLGLGFQIIDDVLNLAGEREKYGKEIAGDLWEGKRTLILLHFLRQAEPPERDRAEALLRLPREEKPASEVGWLHRRLLETGAVAYAQEVAEGMLGEGLEALRPVLARLPDSEAAEAALGLLESLVRREA</sequence>
<dbReference type="SUPFAM" id="SSF48576">
    <property type="entry name" value="Terpenoid synthases"/>
    <property type="match status" value="1"/>
</dbReference>
<dbReference type="AlphaFoldDB" id="A0A399ERW2"/>
<name>A0A399ERW2_9DEIN</name>
<comment type="caution">
    <text evidence="7">The sequence shown here is derived from an EMBL/GenBank/DDBJ whole genome shotgun (WGS) entry which is preliminary data.</text>
</comment>
<dbReference type="SFLD" id="SFLDS00005">
    <property type="entry name" value="Isoprenoid_Synthase_Type_I"/>
    <property type="match status" value="1"/>
</dbReference>
<dbReference type="PANTHER" id="PTHR12001">
    <property type="entry name" value="GERANYLGERANYL PYROPHOSPHATE SYNTHASE"/>
    <property type="match status" value="1"/>
</dbReference>
<evidence type="ECO:0000313" key="7">
    <source>
        <dbReference type="EMBL" id="RIH85302.1"/>
    </source>
</evidence>
<evidence type="ECO:0000313" key="8">
    <source>
        <dbReference type="Proteomes" id="UP000265341"/>
    </source>
</evidence>
<evidence type="ECO:0000256" key="5">
    <source>
        <dbReference type="ARBA" id="ARBA00022842"/>
    </source>
</evidence>
<dbReference type="Pfam" id="PF00348">
    <property type="entry name" value="polyprenyl_synt"/>
    <property type="match status" value="1"/>
</dbReference>
<keyword evidence="5" id="KW-0460">Magnesium</keyword>
<comment type="similarity">
    <text evidence="2 6">Belongs to the FPP/GGPP synthase family.</text>
</comment>
<dbReference type="PANTHER" id="PTHR12001:SF85">
    <property type="entry name" value="SHORT CHAIN ISOPRENYL DIPHOSPHATE SYNTHASE"/>
    <property type="match status" value="1"/>
</dbReference>
<proteinExistence type="inferred from homology"/>
<dbReference type="PROSITE" id="PS00723">
    <property type="entry name" value="POLYPRENYL_SYNTHASE_1"/>
    <property type="match status" value="1"/>
</dbReference>
<evidence type="ECO:0000256" key="2">
    <source>
        <dbReference type="ARBA" id="ARBA00006706"/>
    </source>
</evidence>
<accession>A0A399ERW2</accession>
<dbReference type="SFLD" id="SFLDG01017">
    <property type="entry name" value="Polyprenyl_Transferase_Like"/>
    <property type="match status" value="1"/>
</dbReference>
<protein>
    <submittedName>
        <fullName evidence="7">Octaprenyl diphosphate synthase</fullName>
        <ecNumber evidence="7">2.5.1.90</ecNumber>
    </submittedName>
</protein>
<dbReference type="Proteomes" id="UP000265341">
    <property type="component" value="Unassembled WGS sequence"/>
</dbReference>
<comment type="cofactor">
    <cofactor evidence="1">
        <name>Mg(2+)</name>
        <dbReference type="ChEBI" id="CHEBI:18420"/>
    </cofactor>
</comment>
<evidence type="ECO:0000256" key="1">
    <source>
        <dbReference type="ARBA" id="ARBA00001946"/>
    </source>
</evidence>
<dbReference type="GO" id="GO:0106350">
    <property type="term" value="F:all-trans-octaprenyl-diphosphate synthase activity"/>
    <property type="evidence" value="ECO:0007669"/>
    <property type="project" value="UniProtKB-EC"/>
</dbReference>
<evidence type="ECO:0000256" key="6">
    <source>
        <dbReference type="RuleBase" id="RU004466"/>
    </source>
</evidence>
<organism evidence="7 8">
    <name type="scientific">Calidithermus roseus</name>
    <dbReference type="NCBI Taxonomy" id="1644118"/>
    <lineage>
        <taxon>Bacteria</taxon>
        <taxon>Thermotogati</taxon>
        <taxon>Deinococcota</taxon>
        <taxon>Deinococci</taxon>
        <taxon>Thermales</taxon>
        <taxon>Thermaceae</taxon>
        <taxon>Calidithermus</taxon>
    </lineage>
</organism>
<reference evidence="7 8" key="1">
    <citation type="submission" date="2018-08" db="EMBL/GenBank/DDBJ databases">
        <title>Meiothermus roseus NBRC 110900 genome sequencing project.</title>
        <authorList>
            <person name="Da Costa M.S."/>
            <person name="Albuquerque L."/>
            <person name="Raposo P."/>
            <person name="Froufe H.J.C."/>
            <person name="Barroso C.S."/>
            <person name="Egas C."/>
        </authorList>
    </citation>
    <scope>NUCLEOTIDE SEQUENCE [LARGE SCALE GENOMIC DNA]</scope>
    <source>
        <strain evidence="7 8">NBRC 110900</strain>
    </source>
</reference>
<dbReference type="InterPro" id="IPR033749">
    <property type="entry name" value="Polyprenyl_synt_CS"/>
</dbReference>
<evidence type="ECO:0000256" key="4">
    <source>
        <dbReference type="ARBA" id="ARBA00022723"/>
    </source>
</evidence>
<gene>
    <name evidence="7" type="primary">ispB</name>
    <name evidence="7" type="ORF">Mrose_02262</name>
</gene>
<dbReference type="PROSITE" id="PS00444">
    <property type="entry name" value="POLYPRENYL_SYNTHASE_2"/>
    <property type="match status" value="1"/>
</dbReference>
<keyword evidence="8" id="KW-1185">Reference proteome</keyword>
<keyword evidence="3 6" id="KW-0808">Transferase</keyword>
<dbReference type="GO" id="GO:0046872">
    <property type="term" value="F:metal ion binding"/>
    <property type="evidence" value="ECO:0007669"/>
    <property type="project" value="UniProtKB-KW"/>
</dbReference>
<dbReference type="InterPro" id="IPR008949">
    <property type="entry name" value="Isoprenoid_synthase_dom_sf"/>
</dbReference>
<dbReference type="Gene3D" id="1.10.600.10">
    <property type="entry name" value="Farnesyl Diphosphate Synthase"/>
    <property type="match status" value="1"/>
</dbReference>
<dbReference type="GO" id="GO:0008299">
    <property type="term" value="P:isoprenoid biosynthetic process"/>
    <property type="evidence" value="ECO:0007669"/>
    <property type="project" value="InterPro"/>
</dbReference>
<dbReference type="CDD" id="cd00685">
    <property type="entry name" value="Trans_IPPS_HT"/>
    <property type="match status" value="1"/>
</dbReference>
<dbReference type="EC" id="2.5.1.90" evidence="7"/>
<evidence type="ECO:0000256" key="3">
    <source>
        <dbReference type="ARBA" id="ARBA00022679"/>
    </source>
</evidence>
<keyword evidence="4" id="KW-0479">Metal-binding</keyword>